<name>A0A9P1GNK3_9DINO</name>
<evidence type="ECO:0000313" key="5">
    <source>
        <dbReference type="Proteomes" id="UP001152797"/>
    </source>
</evidence>
<dbReference type="AlphaFoldDB" id="A0A9P1GNK3"/>
<sequence>MKWTAVAVALVCIVEGNRLKTVRPSPWAESSGPLVKGIWKDSQAGNGTAGNACSPKCLWKCLGTASCQEVCEPVCAPPKCQTSCRPVNPGKCVQKCEAPRCAVICPEKHCENGENCGQCKTVCGEPVCHVDCQQDCQTDCADPMCEWKCKPTEQCPQPKCELRCGMPPDCQSHAGAWQGEGVLKVPVGATVVARGLASLDPQAFEAVAAPAPATAPVLSPAAA</sequence>
<keyword evidence="5" id="KW-1185">Reference proteome</keyword>
<keyword evidence="1" id="KW-0732">Signal</keyword>
<evidence type="ECO:0000256" key="1">
    <source>
        <dbReference type="SAM" id="SignalP"/>
    </source>
</evidence>
<dbReference type="EMBL" id="CAMXCT030006674">
    <property type="protein sequence ID" value="CAL4805404.1"/>
    <property type="molecule type" value="Genomic_DNA"/>
</dbReference>
<evidence type="ECO:0000313" key="3">
    <source>
        <dbReference type="EMBL" id="CAL1171467.1"/>
    </source>
</evidence>
<organism evidence="2">
    <name type="scientific">Cladocopium goreaui</name>
    <dbReference type="NCBI Taxonomy" id="2562237"/>
    <lineage>
        <taxon>Eukaryota</taxon>
        <taxon>Sar</taxon>
        <taxon>Alveolata</taxon>
        <taxon>Dinophyceae</taxon>
        <taxon>Suessiales</taxon>
        <taxon>Symbiodiniaceae</taxon>
        <taxon>Cladocopium</taxon>
    </lineage>
</organism>
<evidence type="ECO:0000313" key="4">
    <source>
        <dbReference type="EMBL" id="CAL4805404.1"/>
    </source>
</evidence>
<evidence type="ECO:0000313" key="2">
    <source>
        <dbReference type="EMBL" id="CAI4018092.1"/>
    </source>
</evidence>
<accession>A0A9P1GNK3</accession>
<proteinExistence type="predicted"/>
<reference evidence="3" key="2">
    <citation type="submission" date="2024-04" db="EMBL/GenBank/DDBJ databases">
        <authorList>
            <person name="Chen Y."/>
            <person name="Shah S."/>
            <person name="Dougan E. K."/>
            <person name="Thang M."/>
            <person name="Chan C."/>
        </authorList>
    </citation>
    <scope>NUCLEOTIDE SEQUENCE [LARGE SCALE GENOMIC DNA]</scope>
</reference>
<reference evidence="2" key="1">
    <citation type="submission" date="2022-10" db="EMBL/GenBank/DDBJ databases">
        <authorList>
            <person name="Chen Y."/>
            <person name="Dougan E. K."/>
            <person name="Chan C."/>
            <person name="Rhodes N."/>
            <person name="Thang M."/>
        </authorList>
    </citation>
    <scope>NUCLEOTIDE SEQUENCE</scope>
</reference>
<feature type="chain" id="PRO_5043272992" evidence="1">
    <location>
        <begin position="17"/>
        <end position="223"/>
    </location>
</feature>
<feature type="signal peptide" evidence="1">
    <location>
        <begin position="1"/>
        <end position="16"/>
    </location>
</feature>
<protein>
    <submittedName>
        <fullName evidence="4">Ankyrin repeat, PH and SEC7 domain containing protein secG</fullName>
    </submittedName>
</protein>
<dbReference type="EMBL" id="CAMXCT020006674">
    <property type="protein sequence ID" value="CAL1171467.1"/>
    <property type="molecule type" value="Genomic_DNA"/>
</dbReference>
<dbReference type="Proteomes" id="UP001152797">
    <property type="component" value="Unassembled WGS sequence"/>
</dbReference>
<dbReference type="EMBL" id="CAMXCT010006674">
    <property type="protein sequence ID" value="CAI4018092.1"/>
    <property type="molecule type" value="Genomic_DNA"/>
</dbReference>
<comment type="caution">
    <text evidence="2">The sequence shown here is derived from an EMBL/GenBank/DDBJ whole genome shotgun (WGS) entry which is preliminary data.</text>
</comment>
<gene>
    <name evidence="2" type="ORF">C1SCF055_LOCUS42688</name>
</gene>